<dbReference type="EMBL" id="CP014567">
    <property type="protein sequence ID" value="AVI06576.1"/>
    <property type="molecule type" value="Genomic_DNA"/>
</dbReference>
<dbReference type="SUPFAM" id="SSF53474">
    <property type="entry name" value="alpha/beta-Hydrolases"/>
    <property type="match status" value="1"/>
</dbReference>
<keyword evidence="7" id="KW-1185">Reference proteome</keyword>
<dbReference type="InterPro" id="IPR019826">
    <property type="entry name" value="Carboxylesterase_B_AS"/>
</dbReference>
<protein>
    <recommendedName>
        <fullName evidence="3">Carboxylic ester hydrolase</fullName>
        <ecNumber evidence="3">3.1.1.-</ecNumber>
    </recommendedName>
</protein>
<reference evidence="6 7" key="2">
    <citation type="submission" date="2022-06" db="EMBL/GenBank/DDBJ databases">
        <title>Staphylococcus hominis ShoR14 genome sequence.</title>
        <authorList>
            <person name="Yeo C.C."/>
            <person name="Chew C.H."/>
            <person name="Che Hamzah A.M."/>
            <person name="Al-Trad E.I."/>
        </authorList>
    </citation>
    <scope>NUCLEOTIDE SEQUENCE [LARGE SCALE GENOMIC DNA]</scope>
    <source>
        <strain evidence="6 7">ShoR14</strain>
    </source>
</reference>
<evidence type="ECO:0000256" key="1">
    <source>
        <dbReference type="ARBA" id="ARBA00005964"/>
    </source>
</evidence>
<dbReference type="Pfam" id="PF00135">
    <property type="entry name" value="COesterase"/>
    <property type="match status" value="1"/>
</dbReference>
<dbReference type="InterPro" id="IPR002018">
    <property type="entry name" value="CarbesteraseB"/>
</dbReference>
<dbReference type="PROSITE" id="PS00941">
    <property type="entry name" value="CARBOXYLESTERASE_B_2"/>
    <property type="match status" value="1"/>
</dbReference>
<evidence type="ECO:0000256" key="2">
    <source>
        <dbReference type="ARBA" id="ARBA00022801"/>
    </source>
</evidence>
<dbReference type="AlphaFoldDB" id="A0A3S7GZI6"/>
<dbReference type="InterPro" id="IPR029058">
    <property type="entry name" value="AB_hydrolase_fold"/>
</dbReference>
<feature type="domain" description="Carboxylesterase type B" evidence="4">
    <location>
        <begin position="3"/>
        <end position="431"/>
    </location>
</feature>
<dbReference type="Gene3D" id="3.40.50.1820">
    <property type="entry name" value="alpha/beta hydrolase"/>
    <property type="match status" value="1"/>
</dbReference>
<reference evidence="5" key="1">
    <citation type="submission" date="2016-02" db="EMBL/GenBank/DDBJ databases">
        <title>Genomic sequence of a clinical Staphylococcus hominis isolate.</title>
        <authorList>
            <person name="McClure J.M."/>
            <person name="Zhang K."/>
        </authorList>
    </citation>
    <scope>NUCLEOTIDE SEQUENCE</scope>
    <source>
        <strain evidence="5">C34847</strain>
    </source>
</reference>
<gene>
    <name evidence="5" type="ORF">AZE34_07320</name>
    <name evidence="6" type="ORF">J7T32_002725</name>
</gene>
<evidence type="ECO:0000259" key="4">
    <source>
        <dbReference type="Pfam" id="PF00135"/>
    </source>
</evidence>
<organism evidence="5">
    <name type="scientific">Staphylococcus hominis</name>
    <dbReference type="NCBI Taxonomy" id="1290"/>
    <lineage>
        <taxon>Bacteria</taxon>
        <taxon>Bacillati</taxon>
        <taxon>Bacillota</taxon>
        <taxon>Bacilli</taxon>
        <taxon>Bacillales</taxon>
        <taxon>Staphylococcaceae</taxon>
        <taxon>Staphylococcus</taxon>
    </lineage>
</organism>
<dbReference type="Proteomes" id="UP000665944">
    <property type="component" value="Unassembled WGS sequence"/>
</dbReference>
<accession>A0A3S7GZI6</accession>
<evidence type="ECO:0000313" key="7">
    <source>
        <dbReference type="Proteomes" id="UP000665944"/>
    </source>
</evidence>
<dbReference type="PANTHER" id="PTHR45237">
    <property type="entry name" value="POSSIBLE PARA-NITROBENZYL ESTERASE"/>
    <property type="match status" value="1"/>
</dbReference>
<dbReference type="PROSITE" id="PS00122">
    <property type="entry name" value="CARBOXYLESTERASE_B_1"/>
    <property type="match status" value="1"/>
</dbReference>
<proteinExistence type="inferred from homology"/>
<name>A0A3S7GZI6_STAHO</name>
<sequence>MTLIKTHGGDIKGYTKKKINYFLGIPYANQPINEHRFKHSKCLKTWNKTIEATSFKSIPPQPYNKLETFFSSHAQLFNQSEDCLYLNIWCQNNQYKNKPVIIYFYGGGFVNGHGSQELYTPEHIVEQHDVIVITFNYRLGALGFLDWSYFNSDYNKNNGLSDQINALKWIHTFIKYFGGNSNNITLMGQSAGSMSIMALMQRPELDKYYHQVMLLSGTLRLDSHLLGQKKAAHFAYLKDTYFPKKRMTHLTTLEILSLMAYDEASRGKSKGLELIYAPIQESNMSRPLSQFTKPVVIGTTKEEGNIYIRNESRKLSPERFVEVMTLNDIHLHISQAQTGKDQARMVTTHYFETPAISFLNQLDNNPHCWKLRFDWCLSNASPFQSAYHILDLVFWFGKLEVLKAHGVNSLEHERHLSKHMIDDLIYFATYHTMPWPSYSPQTPYCYIYK</sequence>
<evidence type="ECO:0000313" key="6">
    <source>
        <dbReference type="EMBL" id="MCM5671682.1"/>
    </source>
</evidence>
<dbReference type="InterPro" id="IPR019819">
    <property type="entry name" value="Carboxylesterase_B_CS"/>
</dbReference>
<dbReference type="EMBL" id="JAGHKT020000002">
    <property type="protein sequence ID" value="MCM5671682.1"/>
    <property type="molecule type" value="Genomic_DNA"/>
</dbReference>
<comment type="similarity">
    <text evidence="1 3">Belongs to the type-B carboxylesterase/lipase family.</text>
</comment>
<dbReference type="RefSeq" id="WP_017175000.1">
    <property type="nucleotide sequence ID" value="NZ_CP014567.1"/>
</dbReference>
<evidence type="ECO:0000313" key="5">
    <source>
        <dbReference type="EMBL" id="AVI06576.1"/>
    </source>
</evidence>
<evidence type="ECO:0000256" key="3">
    <source>
        <dbReference type="RuleBase" id="RU361235"/>
    </source>
</evidence>
<keyword evidence="2 3" id="KW-0378">Hydrolase</keyword>
<dbReference type="GO" id="GO:0016787">
    <property type="term" value="F:hydrolase activity"/>
    <property type="evidence" value="ECO:0007669"/>
    <property type="project" value="UniProtKB-KW"/>
</dbReference>
<dbReference type="EC" id="3.1.1.-" evidence="3"/>
<dbReference type="PANTHER" id="PTHR45237:SF2">
    <property type="entry name" value="POSSIBLE PARA-NITROBENZYL ESTERASE"/>
    <property type="match status" value="1"/>
</dbReference>